<gene>
    <name evidence="8" type="ORF">UFOPK3181_00441</name>
    <name evidence="9" type="ORF">UFOPK3520_00424</name>
</gene>
<dbReference type="InterPro" id="IPR036778">
    <property type="entry name" value="OHCU_decarboxylase_sf"/>
</dbReference>
<comment type="pathway">
    <text evidence="2">Purine metabolism; urate degradation; (S)-allantoin from urate: step 3/3.</text>
</comment>
<keyword evidence="5" id="KW-0210">Decarboxylase</keyword>
<dbReference type="EMBL" id="CAFABG010000020">
    <property type="protein sequence ID" value="CAB4824605.1"/>
    <property type="molecule type" value="Genomic_DNA"/>
</dbReference>
<dbReference type="InterPro" id="IPR017595">
    <property type="entry name" value="OHCU_decarboxylase-2"/>
</dbReference>
<evidence type="ECO:0000256" key="6">
    <source>
        <dbReference type="ARBA" id="ARBA00023239"/>
    </source>
</evidence>
<dbReference type="NCBIfam" id="TIGR03180">
    <property type="entry name" value="UraD_2"/>
    <property type="match status" value="1"/>
</dbReference>
<proteinExistence type="predicted"/>
<dbReference type="AlphaFoldDB" id="A0A6J7XZC0"/>
<evidence type="ECO:0000259" key="7">
    <source>
        <dbReference type="Pfam" id="PF09349"/>
    </source>
</evidence>
<comment type="catalytic activity">
    <reaction evidence="1">
        <text>5-hydroxy-2-oxo-4-ureido-2,5-dihydro-1H-imidazole-5-carboxylate + H(+) = (S)-allantoin + CO2</text>
        <dbReference type="Rhea" id="RHEA:26301"/>
        <dbReference type="ChEBI" id="CHEBI:15378"/>
        <dbReference type="ChEBI" id="CHEBI:15678"/>
        <dbReference type="ChEBI" id="CHEBI:16526"/>
        <dbReference type="ChEBI" id="CHEBI:58639"/>
        <dbReference type="EC" id="4.1.1.97"/>
    </reaction>
</comment>
<evidence type="ECO:0000313" key="8">
    <source>
        <dbReference type="EMBL" id="CAB4824605.1"/>
    </source>
</evidence>
<name>A0A6J7XZC0_9ZZZZ</name>
<evidence type="ECO:0000256" key="5">
    <source>
        <dbReference type="ARBA" id="ARBA00022793"/>
    </source>
</evidence>
<dbReference type="Pfam" id="PF09349">
    <property type="entry name" value="OHCU_decarbox"/>
    <property type="match status" value="1"/>
</dbReference>
<dbReference type="PANTHER" id="PTHR43466">
    <property type="entry name" value="2-OXO-4-HYDROXY-4-CARBOXY-5-UREIDOIMIDAZOLINE DECARBOXYLASE-RELATED"/>
    <property type="match status" value="1"/>
</dbReference>
<dbReference type="Gene3D" id="1.10.3330.10">
    <property type="entry name" value="Oxo-4-hydroxy-4-carboxy-5-ureidoimidazoline decarboxylase"/>
    <property type="match status" value="1"/>
</dbReference>
<dbReference type="GO" id="GO:0019628">
    <property type="term" value="P:urate catabolic process"/>
    <property type="evidence" value="ECO:0007669"/>
    <property type="project" value="TreeGrafter"/>
</dbReference>
<evidence type="ECO:0000256" key="2">
    <source>
        <dbReference type="ARBA" id="ARBA00004754"/>
    </source>
</evidence>
<dbReference type="NCBIfam" id="NF010372">
    <property type="entry name" value="PRK13798.1"/>
    <property type="match status" value="1"/>
</dbReference>
<dbReference type="GO" id="GO:0006144">
    <property type="term" value="P:purine nucleobase metabolic process"/>
    <property type="evidence" value="ECO:0007669"/>
    <property type="project" value="UniProtKB-KW"/>
</dbReference>
<protein>
    <recommendedName>
        <fullName evidence="3">2-oxo-4-hydroxy-4-carboxy-5-ureidoimidazoline decarboxylase</fullName>
        <ecNumber evidence="3">4.1.1.97</ecNumber>
    </recommendedName>
</protein>
<dbReference type="GO" id="GO:0005777">
    <property type="term" value="C:peroxisome"/>
    <property type="evidence" value="ECO:0007669"/>
    <property type="project" value="TreeGrafter"/>
</dbReference>
<dbReference type="EC" id="4.1.1.97" evidence="3"/>
<organism evidence="9">
    <name type="scientific">freshwater metagenome</name>
    <dbReference type="NCBI Taxonomy" id="449393"/>
    <lineage>
        <taxon>unclassified sequences</taxon>
        <taxon>metagenomes</taxon>
        <taxon>ecological metagenomes</taxon>
    </lineage>
</organism>
<dbReference type="SUPFAM" id="SSF158694">
    <property type="entry name" value="UraD-Like"/>
    <property type="match status" value="1"/>
</dbReference>
<dbReference type="InterPro" id="IPR018020">
    <property type="entry name" value="OHCU_decarboxylase"/>
</dbReference>
<keyword evidence="6" id="KW-0456">Lyase</keyword>
<evidence type="ECO:0000313" key="9">
    <source>
        <dbReference type="EMBL" id="CAB5239876.1"/>
    </source>
</evidence>
<evidence type="ECO:0000256" key="1">
    <source>
        <dbReference type="ARBA" id="ARBA00001163"/>
    </source>
</evidence>
<reference evidence="9" key="1">
    <citation type="submission" date="2020-05" db="EMBL/GenBank/DDBJ databases">
        <authorList>
            <person name="Chiriac C."/>
            <person name="Salcher M."/>
            <person name="Ghai R."/>
            <person name="Kavagutti S V."/>
        </authorList>
    </citation>
    <scope>NUCLEOTIDE SEQUENCE</scope>
</reference>
<keyword evidence="4" id="KW-0659">Purine metabolism</keyword>
<evidence type="ECO:0000256" key="4">
    <source>
        <dbReference type="ARBA" id="ARBA00022631"/>
    </source>
</evidence>
<dbReference type="PANTHER" id="PTHR43466:SF1">
    <property type="entry name" value="2-OXO-4-HYDROXY-4-CARBOXY-5-UREIDOIMIDAZOLINE DECARBOXYLASE-RELATED"/>
    <property type="match status" value="1"/>
</dbReference>
<sequence>MKQMTACVVDRPLQATYPIRMPSLVEINAMDSATAHLVFKRCTIAPAYCDALVSARPFSTIEDLNQASDQATSNLDTASLLIAFSGHPRIGERKAHSAWSSAEQSGLSADDVRTLDDLAAANLAYESKFDHVFLICATGKNGAEMLKECNRRINNSPEVEIQEAREQLRLINQIRIKKLLEES</sequence>
<dbReference type="GO" id="GO:0051997">
    <property type="term" value="F:2-oxo-4-hydroxy-4-carboxy-5-ureidoimidazoline decarboxylase activity"/>
    <property type="evidence" value="ECO:0007669"/>
    <property type="project" value="UniProtKB-EC"/>
</dbReference>
<feature type="domain" description="Oxo-4-hydroxy-4-carboxy-5-ureidoimidazoline decarboxylase" evidence="7">
    <location>
        <begin position="28"/>
        <end position="177"/>
    </location>
</feature>
<dbReference type="EMBL" id="CAFBSF010000018">
    <property type="protein sequence ID" value="CAB5239876.1"/>
    <property type="molecule type" value="Genomic_DNA"/>
</dbReference>
<accession>A0A6J7XZC0</accession>
<evidence type="ECO:0000256" key="3">
    <source>
        <dbReference type="ARBA" id="ARBA00012257"/>
    </source>
</evidence>